<keyword evidence="8" id="KW-0132">Cell division</keyword>
<dbReference type="GO" id="GO:0003755">
    <property type="term" value="F:peptidyl-prolyl cis-trans isomerase activity"/>
    <property type="evidence" value="ECO:0007669"/>
    <property type="project" value="UniProtKB-KW"/>
</dbReference>
<keyword evidence="4" id="KW-0697">Rotamase</keyword>
<comment type="similarity">
    <text evidence="2">Belongs to the FKBP-type PPIase family. Tig subfamily.</text>
</comment>
<dbReference type="Pfam" id="PF05697">
    <property type="entry name" value="Trigger_N"/>
    <property type="match status" value="1"/>
</dbReference>
<dbReference type="Gene3D" id="1.10.3120.10">
    <property type="entry name" value="Trigger factor, C-terminal domain"/>
    <property type="match status" value="1"/>
</dbReference>
<keyword evidence="8" id="KW-0131">Cell cycle</keyword>
<dbReference type="Gene3D" id="3.10.50.40">
    <property type="match status" value="1"/>
</dbReference>
<reference evidence="8" key="1">
    <citation type="submission" date="2016-10" db="EMBL/GenBank/DDBJ databases">
        <authorList>
            <person name="de Groot N.N."/>
        </authorList>
    </citation>
    <scope>NUCLEOTIDE SEQUENCE</scope>
</reference>
<dbReference type="InterPro" id="IPR027304">
    <property type="entry name" value="Trigger_fact/SurA_dom_sf"/>
</dbReference>
<dbReference type="GO" id="GO:0006457">
    <property type="term" value="P:protein folding"/>
    <property type="evidence" value="ECO:0007669"/>
    <property type="project" value="InterPro"/>
</dbReference>
<evidence type="ECO:0000256" key="2">
    <source>
        <dbReference type="ARBA" id="ARBA00005464"/>
    </source>
</evidence>
<dbReference type="Gene3D" id="3.30.70.1050">
    <property type="entry name" value="Trigger factor ribosome-binding domain"/>
    <property type="match status" value="1"/>
</dbReference>
<organism evidence="8">
    <name type="scientific">hydrothermal vent metagenome</name>
    <dbReference type="NCBI Taxonomy" id="652676"/>
    <lineage>
        <taxon>unclassified sequences</taxon>
        <taxon>metagenomes</taxon>
        <taxon>ecological metagenomes</taxon>
    </lineage>
</organism>
<dbReference type="SUPFAM" id="SSF109998">
    <property type="entry name" value="Triger factor/SurA peptide-binding domain-like"/>
    <property type="match status" value="1"/>
</dbReference>
<sequence>MNITATKTDTANVSVIAKIENADIDKKVNKIAKKLAKTTSVDGFRKGKVPVAKIKQMYGKKLIEDAESEAVQEFMATAKKDLEVEGDDIIGEPSFKKYEKVDDGIDIELIISLKPIIEAEGYNELAPSYEEPTVEDTEIQERLIKLMENNAPFKKLTQERGLENDDQANFDFVGTVDGVEFEGGKAEGFELVIGSGQFISGFEEQMIGMNRGETKDITVTFPKEYQAKELAGKEAIFKITLNEIKTKGAIELDEEMVKRLIPGDDTATADTVKEKISEQIKSEKVAKLYNEELKPKLMDALVAEYNFDLPQNIVEQEIDAQINQKAQSMKEEELAEYKDNDEKIQELRDSVREDAANSVKATFIVDALAKKEGIEVNDQEVSQTIYYEAMMSGQDPQQVIEYYKKNNLLPAVKMGLIEDRLFSKIIGLDK</sequence>
<comment type="catalytic activity">
    <reaction evidence="1">
        <text>[protein]-peptidylproline (omega=180) = [protein]-peptidylproline (omega=0)</text>
        <dbReference type="Rhea" id="RHEA:16237"/>
        <dbReference type="Rhea" id="RHEA-COMP:10747"/>
        <dbReference type="Rhea" id="RHEA-COMP:10748"/>
        <dbReference type="ChEBI" id="CHEBI:83833"/>
        <dbReference type="ChEBI" id="CHEBI:83834"/>
        <dbReference type="EC" id="5.2.1.8"/>
    </reaction>
</comment>
<dbReference type="GO" id="GO:0051301">
    <property type="term" value="P:cell division"/>
    <property type="evidence" value="ECO:0007669"/>
    <property type="project" value="UniProtKB-KW"/>
</dbReference>
<dbReference type="EMBL" id="FPHE01000151">
    <property type="protein sequence ID" value="SFV66322.1"/>
    <property type="molecule type" value="Genomic_DNA"/>
</dbReference>
<dbReference type="NCBIfam" id="TIGR00115">
    <property type="entry name" value="tig"/>
    <property type="match status" value="1"/>
</dbReference>
<dbReference type="Pfam" id="PF00254">
    <property type="entry name" value="FKBP_C"/>
    <property type="match status" value="1"/>
</dbReference>
<feature type="domain" description="PPIase FKBP-type" evidence="7">
    <location>
        <begin position="165"/>
        <end position="260"/>
    </location>
</feature>
<dbReference type="AlphaFoldDB" id="A0A1W1CKU3"/>
<evidence type="ECO:0000259" key="7">
    <source>
        <dbReference type="PROSITE" id="PS50059"/>
    </source>
</evidence>
<dbReference type="InterPro" id="IPR036611">
    <property type="entry name" value="Trigger_fac_ribosome-bd_sf"/>
</dbReference>
<dbReference type="InterPro" id="IPR046357">
    <property type="entry name" value="PPIase_dom_sf"/>
</dbReference>
<keyword evidence="5" id="KW-0143">Chaperone</keyword>
<dbReference type="PIRSF" id="PIRSF003095">
    <property type="entry name" value="Trigger_factor"/>
    <property type="match status" value="1"/>
</dbReference>
<dbReference type="FunFam" id="3.10.50.40:FF:000001">
    <property type="entry name" value="Trigger factor"/>
    <property type="match status" value="1"/>
</dbReference>
<dbReference type="InterPro" id="IPR005215">
    <property type="entry name" value="Trig_fac"/>
</dbReference>
<dbReference type="InterPro" id="IPR037041">
    <property type="entry name" value="Trigger_fac_C_sf"/>
</dbReference>
<name>A0A1W1CKU3_9ZZZZ</name>
<dbReference type="SUPFAM" id="SSF102735">
    <property type="entry name" value="Trigger factor ribosome-binding domain"/>
    <property type="match status" value="1"/>
</dbReference>
<evidence type="ECO:0000256" key="1">
    <source>
        <dbReference type="ARBA" id="ARBA00000971"/>
    </source>
</evidence>
<keyword evidence="6 8" id="KW-0413">Isomerase</keyword>
<evidence type="ECO:0000256" key="6">
    <source>
        <dbReference type="ARBA" id="ARBA00023235"/>
    </source>
</evidence>
<gene>
    <name evidence="8" type="ORF">MNB_SV-12-1942</name>
</gene>
<dbReference type="InterPro" id="IPR001179">
    <property type="entry name" value="PPIase_FKBP_dom"/>
</dbReference>
<dbReference type="GO" id="GO:0015031">
    <property type="term" value="P:protein transport"/>
    <property type="evidence" value="ECO:0007669"/>
    <property type="project" value="InterPro"/>
</dbReference>
<protein>
    <recommendedName>
        <fullName evidence="3">peptidylprolyl isomerase</fullName>
        <ecNumber evidence="3">5.2.1.8</ecNumber>
    </recommendedName>
</protein>
<dbReference type="InterPro" id="IPR008881">
    <property type="entry name" value="Trigger_fac_ribosome-bd_bac"/>
</dbReference>
<evidence type="ECO:0000313" key="8">
    <source>
        <dbReference type="EMBL" id="SFV66322.1"/>
    </source>
</evidence>
<evidence type="ECO:0000256" key="5">
    <source>
        <dbReference type="ARBA" id="ARBA00023186"/>
    </source>
</evidence>
<dbReference type="Pfam" id="PF05698">
    <property type="entry name" value="Trigger_C"/>
    <property type="match status" value="1"/>
</dbReference>
<dbReference type="EC" id="5.2.1.8" evidence="3"/>
<evidence type="ECO:0000256" key="3">
    <source>
        <dbReference type="ARBA" id="ARBA00013194"/>
    </source>
</evidence>
<proteinExistence type="inferred from homology"/>
<accession>A0A1W1CKU3</accession>
<dbReference type="PROSITE" id="PS50059">
    <property type="entry name" value="FKBP_PPIASE"/>
    <property type="match status" value="1"/>
</dbReference>
<evidence type="ECO:0000256" key="4">
    <source>
        <dbReference type="ARBA" id="ARBA00023110"/>
    </source>
</evidence>
<dbReference type="SUPFAM" id="SSF54534">
    <property type="entry name" value="FKBP-like"/>
    <property type="match status" value="1"/>
</dbReference>
<dbReference type="InterPro" id="IPR008880">
    <property type="entry name" value="Trigger_fac_C"/>
</dbReference>
<dbReference type="HAMAP" id="MF_00303">
    <property type="entry name" value="Trigger_factor_Tig"/>
    <property type="match status" value="1"/>
</dbReference>